<organism evidence="2 3">
    <name type="scientific">Candidatus Scalindua rubra</name>
    <dbReference type="NCBI Taxonomy" id="1872076"/>
    <lineage>
        <taxon>Bacteria</taxon>
        <taxon>Pseudomonadati</taxon>
        <taxon>Planctomycetota</taxon>
        <taxon>Candidatus Brocadiia</taxon>
        <taxon>Candidatus Brocadiales</taxon>
        <taxon>Candidatus Scalinduaceae</taxon>
        <taxon>Candidatus Scalindua</taxon>
    </lineage>
</organism>
<feature type="domain" description="DUF559" evidence="1">
    <location>
        <begin position="7"/>
        <end position="115"/>
    </location>
</feature>
<dbReference type="InterPro" id="IPR047216">
    <property type="entry name" value="Endonuclease_DUF559_bact"/>
</dbReference>
<sequence length="121" mass="14498">MLSYNNRLKKYSRELRKNMTEAEKLLWSRIRRKQLKNCQFYRQKIIGNFIVDFYCPKSNLIIELDGGQHYSDEGMKKDKSRDAYMKRIGLRVLRFSDRDVFKNLHGVLEAIWENLNPPGPL</sequence>
<proteinExistence type="predicted"/>
<evidence type="ECO:0000259" key="1">
    <source>
        <dbReference type="Pfam" id="PF04480"/>
    </source>
</evidence>
<evidence type="ECO:0000313" key="3">
    <source>
        <dbReference type="Proteomes" id="UP000094056"/>
    </source>
</evidence>
<dbReference type="PANTHER" id="PTHR38590:SF1">
    <property type="entry name" value="BLL0828 PROTEIN"/>
    <property type="match status" value="1"/>
</dbReference>
<name>A0A1E3X8W7_9BACT</name>
<dbReference type="AlphaFoldDB" id="A0A1E3X8W7"/>
<dbReference type="InterPro" id="IPR011335">
    <property type="entry name" value="Restrct_endonuc-II-like"/>
</dbReference>
<comment type="caution">
    <text evidence="2">The sequence shown here is derived from an EMBL/GenBank/DDBJ whole genome shotgun (WGS) entry which is preliminary data.</text>
</comment>
<protein>
    <recommendedName>
        <fullName evidence="1">DUF559 domain-containing protein</fullName>
    </recommendedName>
</protein>
<dbReference type="PANTHER" id="PTHR38590">
    <property type="entry name" value="BLL0828 PROTEIN"/>
    <property type="match status" value="1"/>
</dbReference>
<dbReference type="SUPFAM" id="SSF52980">
    <property type="entry name" value="Restriction endonuclease-like"/>
    <property type="match status" value="1"/>
</dbReference>
<dbReference type="InterPro" id="IPR007569">
    <property type="entry name" value="DUF559"/>
</dbReference>
<gene>
    <name evidence="2" type="ORF">SCARUB_03492</name>
</gene>
<dbReference type="PATRIC" id="fig|1872076.5.peg.4157"/>
<reference evidence="2 3" key="1">
    <citation type="submission" date="2016-07" db="EMBL/GenBank/DDBJ databases">
        <title>Draft genome of Scalindua rubra, obtained from a brine-seawater interface in the Red Sea, sheds light on salt adaptation in anammox bacteria.</title>
        <authorList>
            <person name="Speth D.R."/>
            <person name="Lagkouvardos I."/>
            <person name="Wang Y."/>
            <person name="Qian P.-Y."/>
            <person name="Dutilh B.E."/>
            <person name="Jetten M.S."/>
        </authorList>
    </citation>
    <scope>NUCLEOTIDE SEQUENCE [LARGE SCALE GENOMIC DNA]</scope>
    <source>
        <strain evidence="2">BSI-1</strain>
    </source>
</reference>
<evidence type="ECO:0000313" key="2">
    <source>
        <dbReference type="EMBL" id="ODS31394.1"/>
    </source>
</evidence>
<dbReference type="Proteomes" id="UP000094056">
    <property type="component" value="Unassembled WGS sequence"/>
</dbReference>
<dbReference type="CDD" id="cd01038">
    <property type="entry name" value="Endonuclease_DUF559"/>
    <property type="match status" value="1"/>
</dbReference>
<dbReference type="Gene3D" id="3.40.960.10">
    <property type="entry name" value="VSR Endonuclease"/>
    <property type="match status" value="1"/>
</dbReference>
<dbReference type="Pfam" id="PF04480">
    <property type="entry name" value="DUF559"/>
    <property type="match status" value="1"/>
</dbReference>
<accession>A0A1E3X8W7</accession>
<dbReference type="EMBL" id="MAYW01000121">
    <property type="protein sequence ID" value="ODS31394.1"/>
    <property type="molecule type" value="Genomic_DNA"/>
</dbReference>